<evidence type="ECO:0000256" key="1">
    <source>
        <dbReference type="SAM" id="MobiDB-lite"/>
    </source>
</evidence>
<dbReference type="OrthoDB" id="8191755at2759"/>
<comment type="caution">
    <text evidence="2">The sequence shown here is derived from an EMBL/GenBank/DDBJ whole genome shotgun (WGS) entry which is preliminary data.</text>
</comment>
<gene>
    <name evidence="2" type="ORF">BpHYR1_000653</name>
</gene>
<dbReference type="EMBL" id="REGN01001384">
    <property type="protein sequence ID" value="RNA35019.1"/>
    <property type="molecule type" value="Genomic_DNA"/>
</dbReference>
<evidence type="ECO:0000313" key="3">
    <source>
        <dbReference type="Proteomes" id="UP000276133"/>
    </source>
</evidence>
<feature type="compositionally biased region" description="Basic and acidic residues" evidence="1">
    <location>
        <begin position="49"/>
        <end position="65"/>
    </location>
</feature>
<name>A0A3M7SH17_BRAPC</name>
<organism evidence="2 3">
    <name type="scientific">Brachionus plicatilis</name>
    <name type="common">Marine rotifer</name>
    <name type="synonym">Brachionus muelleri</name>
    <dbReference type="NCBI Taxonomy" id="10195"/>
    <lineage>
        <taxon>Eukaryota</taxon>
        <taxon>Metazoa</taxon>
        <taxon>Spiralia</taxon>
        <taxon>Gnathifera</taxon>
        <taxon>Rotifera</taxon>
        <taxon>Eurotatoria</taxon>
        <taxon>Monogononta</taxon>
        <taxon>Pseudotrocha</taxon>
        <taxon>Ploima</taxon>
        <taxon>Brachionidae</taxon>
        <taxon>Brachionus</taxon>
    </lineage>
</organism>
<proteinExistence type="predicted"/>
<protein>
    <recommendedName>
        <fullName evidence="4">HTH CENPB-type domain-containing protein</fullName>
    </recommendedName>
</protein>
<sequence length="446" mass="51497">MVNNKSKTKEKSGFSRMALRPKTRRRSSGFSSLENLDENCTETGNKSETSLEIKKEPIDFSECHNSDLTQNSNYDSEDDQKSPSELKLPNQTNHSPETYLIDRYKYAVRHIKQGLSVEEACNKYRISKGALLKCLSGGTAPRGKKTRLTEFEENEIVEWLINYKDLKYNDAIHLVFEQVAQKFELAQRPNPFNNGKPSMDWWYDFLSRHPQIMASKPDWIMRGKVNDQYIRDVQSGHLKCTKFRRALLSAIQYIRDLNESIQTFDSDLFSTEKPTSQMTQKKVPIKPKSKKVRSSKRLLKQSCINQLENPNLKTLSGEDANSVENNEASGESPTFITEIFNSDLENTGINDFIDQNMLLDTEFKEEFEYDSAVYDMNFDNVCPLNRMLSNDFRFENSDLSDQNDSIIANNLSSSPILDSKNCFSFINNQRFYQHLLVPDDDDDENI</sequence>
<feature type="region of interest" description="Disordered" evidence="1">
    <location>
        <begin position="1"/>
        <end position="95"/>
    </location>
</feature>
<dbReference type="Proteomes" id="UP000276133">
    <property type="component" value="Unassembled WGS sequence"/>
</dbReference>
<reference evidence="2 3" key="1">
    <citation type="journal article" date="2018" name="Sci. Rep.">
        <title>Genomic signatures of local adaptation to the degree of environmental predictability in rotifers.</title>
        <authorList>
            <person name="Franch-Gras L."/>
            <person name="Hahn C."/>
            <person name="Garcia-Roger E.M."/>
            <person name="Carmona M.J."/>
            <person name="Serra M."/>
            <person name="Gomez A."/>
        </authorList>
    </citation>
    <scope>NUCLEOTIDE SEQUENCE [LARGE SCALE GENOMIC DNA]</scope>
    <source>
        <strain evidence="2">HYR1</strain>
    </source>
</reference>
<dbReference type="AlphaFoldDB" id="A0A3M7SH17"/>
<accession>A0A3M7SH17</accession>
<keyword evidence="3" id="KW-1185">Reference proteome</keyword>
<evidence type="ECO:0008006" key="4">
    <source>
        <dbReference type="Google" id="ProtNLM"/>
    </source>
</evidence>
<evidence type="ECO:0000313" key="2">
    <source>
        <dbReference type="EMBL" id="RNA35019.1"/>
    </source>
</evidence>